<dbReference type="AlphaFoldDB" id="A0A1X7V7D5"/>
<dbReference type="InterPro" id="IPR041577">
    <property type="entry name" value="RT_RNaseH_2"/>
</dbReference>
<dbReference type="EnsemblMetazoa" id="Aqu2.1.35719_001">
    <property type="protein sequence ID" value="Aqu2.1.35719_001"/>
    <property type="gene ID" value="Aqu2.1.35719"/>
</dbReference>
<proteinExistence type="predicted"/>
<dbReference type="InterPro" id="IPR050951">
    <property type="entry name" value="Retrovirus_Pol_polyprotein"/>
</dbReference>
<dbReference type="PANTHER" id="PTHR37984">
    <property type="entry name" value="PROTEIN CBG26694"/>
    <property type="match status" value="1"/>
</dbReference>
<organism evidence="2">
    <name type="scientific">Amphimedon queenslandica</name>
    <name type="common">Sponge</name>
    <dbReference type="NCBI Taxonomy" id="400682"/>
    <lineage>
        <taxon>Eukaryota</taxon>
        <taxon>Metazoa</taxon>
        <taxon>Porifera</taxon>
        <taxon>Demospongiae</taxon>
        <taxon>Heteroscleromorpha</taxon>
        <taxon>Haplosclerida</taxon>
        <taxon>Niphatidae</taxon>
        <taxon>Amphimedon</taxon>
    </lineage>
</organism>
<dbReference type="InterPro" id="IPR043502">
    <property type="entry name" value="DNA/RNA_pol_sf"/>
</dbReference>
<dbReference type="Pfam" id="PF17919">
    <property type="entry name" value="RT_RNaseH_2"/>
    <property type="match status" value="1"/>
</dbReference>
<dbReference type="SUPFAM" id="SSF56672">
    <property type="entry name" value="DNA/RNA polymerases"/>
    <property type="match status" value="1"/>
</dbReference>
<name>A0A1X7V7D5_AMPQE</name>
<reference evidence="2" key="1">
    <citation type="submission" date="2017-05" db="UniProtKB">
        <authorList>
            <consortium name="EnsemblMetazoa"/>
        </authorList>
    </citation>
    <scope>IDENTIFICATION</scope>
</reference>
<dbReference type="PANTHER" id="PTHR37984:SF11">
    <property type="entry name" value="INTEGRASE CATALYTIC DOMAIN-CONTAINING PROTEIN"/>
    <property type="match status" value="1"/>
</dbReference>
<dbReference type="FunFam" id="3.10.20.370:FF:000001">
    <property type="entry name" value="Retrovirus-related Pol polyprotein from transposon 17.6-like protein"/>
    <property type="match status" value="1"/>
</dbReference>
<sequence length="78" mass="8939">MFDQKKETKVSADASSHGLGAVLRQKQIDGSWRPVSYISRLMTETEQRYAQIEMETLALTWACERLPVFGRNKVFTSD</sequence>
<dbReference type="InParanoid" id="A0A1X7V7D5"/>
<evidence type="ECO:0000313" key="2">
    <source>
        <dbReference type="EnsemblMetazoa" id="Aqu2.1.35719_001"/>
    </source>
</evidence>
<dbReference type="OMA" id="YAQIEME"/>
<accession>A0A1X7V7D5</accession>
<feature type="domain" description="Reverse transcriptase/retrotransposon-derived protein RNase H-like" evidence="1">
    <location>
        <begin position="2"/>
        <end position="66"/>
    </location>
</feature>
<evidence type="ECO:0000259" key="1">
    <source>
        <dbReference type="Pfam" id="PF17919"/>
    </source>
</evidence>
<dbReference type="STRING" id="400682.A0A1X7V7D5"/>
<protein>
    <recommendedName>
        <fullName evidence="1">Reverse transcriptase/retrotransposon-derived protein RNase H-like domain-containing protein</fullName>
    </recommendedName>
</protein>
<dbReference type="Gene3D" id="3.10.20.370">
    <property type="match status" value="1"/>
</dbReference>